<comment type="caution">
    <text evidence="1">The sequence shown here is derived from an EMBL/GenBank/DDBJ whole genome shotgun (WGS) entry which is preliminary data.</text>
</comment>
<name>A0A554JCZ3_9BACT</name>
<organism evidence="1 2">
    <name type="scientific">Candidatus Berkelbacteria bacterium Gr01-1014_85</name>
    <dbReference type="NCBI Taxonomy" id="2017150"/>
    <lineage>
        <taxon>Bacteria</taxon>
        <taxon>Candidatus Berkelbacteria</taxon>
    </lineage>
</organism>
<reference evidence="1 2" key="1">
    <citation type="submission" date="2017-08" db="EMBL/GenBank/DDBJ databases">
        <title>Mechanisms for carbon and nitrogen cycling indicate functional differentiation within the Candidate Phyla Radiation.</title>
        <authorList>
            <person name="Danczak R.E."/>
            <person name="Johnston M.D."/>
            <person name="Kenah C."/>
            <person name="Slattery M."/>
            <person name="Wrighton K.C."/>
            <person name="Wilkins M.J."/>
        </authorList>
    </citation>
    <scope>NUCLEOTIDE SEQUENCE [LARGE SCALE GENOMIC DNA]</scope>
    <source>
        <strain evidence="1">Gr01-1014_85</strain>
    </source>
</reference>
<dbReference type="Proteomes" id="UP000316253">
    <property type="component" value="Unassembled WGS sequence"/>
</dbReference>
<accession>A0A554JCZ3</accession>
<dbReference type="EMBL" id="VMFD01000011">
    <property type="protein sequence ID" value="TSC66236.1"/>
    <property type="molecule type" value="Genomic_DNA"/>
</dbReference>
<sequence length="114" mass="13616">MDKEYKGIIIEESLEDNRIIHDLDIKRVEISNSENQTGRWHLYTVMVSQEDIDKLAQTIKQGWYMHFWQGCQVRAIFKGRQFEFDYEDRSTWKSVLEYGHSLGIAENQLDFPID</sequence>
<evidence type="ECO:0000313" key="1">
    <source>
        <dbReference type="EMBL" id="TSC66236.1"/>
    </source>
</evidence>
<protein>
    <submittedName>
        <fullName evidence="1">Uncharacterized protein</fullName>
    </submittedName>
</protein>
<proteinExistence type="predicted"/>
<evidence type="ECO:0000313" key="2">
    <source>
        <dbReference type="Proteomes" id="UP000316253"/>
    </source>
</evidence>
<dbReference type="AlphaFoldDB" id="A0A554JCZ3"/>
<gene>
    <name evidence="1" type="ORF">CEO22_158</name>
</gene>